<evidence type="ECO:0000313" key="12">
    <source>
        <dbReference type="EMBL" id="PSK37881.1"/>
    </source>
</evidence>
<reference evidence="12 13" key="1">
    <citation type="submission" date="2018-03" db="EMBL/GenBank/DDBJ databases">
        <title>Candida pseudohaemulonii genome assembly and annotation.</title>
        <authorList>
            <person name="Munoz J.F."/>
            <person name="Gade L.G."/>
            <person name="Chow N.A."/>
            <person name="Litvintseva A.P."/>
            <person name="Loparev V.N."/>
            <person name="Cuomo C.A."/>
        </authorList>
    </citation>
    <scope>NUCLEOTIDE SEQUENCE [LARGE SCALE GENOMIC DNA]</scope>
    <source>
        <strain evidence="12 13">B12108</strain>
    </source>
</reference>
<dbReference type="RefSeq" id="XP_024713391.1">
    <property type="nucleotide sequence ID" value="XM_024858481.1"/>
</dbReference>
<dbReference type="SUPFAM" id="SSF52540">
    <property type="entry name" value="P-loop containing nucleoside triphosphate hydrolases"/>
    <property type="match status" value="1"/>
</dbReference>
<evidence type="ECO:0000256" key="11">
    <source>
        <dbReference type="SAM" id="Phobius"/>
    </source>
</evidence>
<dbReference type="GO" id="GO:0005789">
    <property type="term" value="C:endoplasmic reticulum membrane"/>
    <property type="evidence" value="ECO:0007669"/>
    <property type="project" value="UniProtKB-SubCell"/>
</dbReference>
<dbReference type="EMBL" id="PYFQ01000007">
    <property type="protein sequence ID" value="PSK37881.1"/>
    <property type="molecule type" value="Genomic_DNA"/>
</dbReference>
<organism evidence="12 13">
    <name type="scientific">Candidozyma pseudohaemuli</name>
    <dbReference type="NCBI Taxonomy" id="418784"/>
    <lineage>
        <taxon>Eukaryota</taxon>
        <taxon>Fungi</taxon>
        <taxon>Dikarya</taxon>
        <taxon>Ascomycota</taxon>
        <taxon>Saccharomycotina</taxon>
        <taxon>Pichiomycetes</taxon>
        <taxon>Metschnikowiaceae</taxon>
        <taxon>Candidozyma</taxon>
    </lineage>
</organism>
<keyword evidence="7 11" id="KW-1133">Transmembrane helix</keyword>
<accession>A0A2P7YPJ4</accession>
<dbReference type="STRING" id="418784.A0A2P7YPJ4"/>
<evidence type="ECO:0000256" key="3">
    <source>
        <dbReference type="ARBA" id="ARBA00020256"/>
    </source>
</evidence>
<sequence length="274" mass="30525">MDSVQLILATAVLGLVIFLVVFSLQGRKVAVGKSKSPYNKPTFLVVGANGAGKTSVFYRLQDIQPVSTISSLEANYGKISIPFSNPAILKDYQFIDWPGHLKYSQLLRKLINEDVTVRNVKGVIFVIDSSSASLSHEKVAAIAKLLYDLLSITEKTPMGVDYLFAINKQDLFDTKPVFKVKSLIEEEISKLVQEELSAKGLARGGSGIDNDDEEEFSKEESTREFWKSLMGSSKTFKFELLEGNMEFLGGLALKNKLLNWQNWFDEKAMNYGGM</sequence>
<dbReference type="GO" id="GO:0005525">
    <property type="term" value="F:GTP binding"/>
    <property type="evidence" value="ECO:0007669"/>
    <property type="project" value="UniProtKB-KW"/>
</dbReference>
<keyword evidence="6" id="KW-0256">Endoplasmic reticulum</keyword>
<keyword evidence="9 11" id="KW-0472">Membrane</keyword>
<evidence type="ECO:0000256" key="9">
    <source>
        <dbReference type="ARBA" id="ARBA00023136"/>
    </source>
</evidence>
<dbReference type="GeneID" id="36566518"/>
<evidence type="ECO:0000256" key="2">
    <source>
        <dbReference type="ARBA" id="ARBA00005619"/>
    </source>
</evidence>
<keyword evidence="13" id="KW-1185">Reference proteome</keyword>
<evidence type="ECO:0000256" key="5">
    <source>
        <dbReference type="ARBA" id="ARBA00022741"/>
    </source>
</evidence>
<evidence type="ECO:0000256" key="1">
    <source>
        <dbReference type="ARBA" id="ARBA00004389"/>
    </source>
</evidence>
<dbReference type="Pfam" id="PF09439">
    <property type="entry name" value="SRPRB"/>
    <property type="match status" value="1"/>
</dbReference>
<evidence type="ECO:0000256" key="7">
    <source>
        <dbReference type="ARBA" id="ARBA00022989"/>
    </source>
</evidence>
<keyword evidence="5" id="KW-0547">Nucleotide-binding</keyword>
<name>A0A2P7YPJ4_9ASCO</name>
<dbReference type="Gene3D" id="3.40.50.300">
    <property type="entry name" value="P-loop containing nucleotide triphosphate hydrolases"/>
    <property type="match status" value="1"/>
</dbReference>
<evidence type="ECO:0000256" key="6">
    <source>
        <dbReference type="ARBA" id="ARBA00022824"/>
    </source>
</evidence>
<comment type="caution">
    <text evidence="12">The sequence shown here is derived from an EMBL/GenBank/DDBJ whole genome shotgun (WGS) entry which is preliminary data.</text>
</comment>
<evidence type="ECO:0000256" key="8">
    <source>
        <dbReference type="ARBA" id="ARBA00023134"/>
    </source>
</evidence>
<keyword evidence="8" id="KW-0342">GTP-binding</keyword>
<protein>
    <recommendedName>
        <fullName evidence="3">Signal recognition particle receptor subunit beta</fullName>
    </recommendedName>
</protein>
<dbReference type="InterPro" id="IPR019009">
    <property type="entry name" value="SRP_receptor_beta_su"/>
</dbReference>
<dbReference type="Proteomes" id="UP000241107">
    <property type="component" value="Unassembled WGS sequence"/>
</dbReference>
<comment type="similarity">
    <text evidence="2">Belongs to the SRP receptor beta subunit family.</text>
</comment>
<gene>
    <name evidence="12" type="ORF">C7M61_003129</name>
</gene>
<dbReference type="InterPro" id="IPR027417">
    <property type="entry name" value="P-loop_NTPase"/>
</dbReference>
<proteinExistence type="inferred from homology"/>
<dbReference type="OrthoDB" id="41266at2759"/>
<dbReference type="AlphaFoldDB" id="A0A2P7YPJ4"/>
<evidence type="ECO:0000256" key="4">
    <source>
        <dbReference type="ARBA" id="ARBA00022692"/>
    </source>
</evidence>
<evidence type="ECO:0000256" key="10">
    <source>
        <dbReference type="ARBA" id="ARBA00023170"/>
    </source>
</evidence>
<keyword evidence="4 11" id="KW-0812">Transmembrane</keyword>
<dbReference type="VEuPathDB" id="FungiDB:C7M61_003129"/>
<evidence type="ECO:0000313" key="13">
    <source>
        <dbReference type="Proteomes" id="UP000241107"/>
    </source>
</evidence>
<feature type="transmembrane region" description="Helical" evidence="11">
    <location>
        <begin position="6"/>
        <end position="24"/>
    </location>
</feature>
<comment type="subcellular location">
    <subcellularLocation>
        <location evidence="1">Endoplasmic reticulum membrane</location>
        <topology evidence="1">Single-pass membrane protein</topology>
    </subcellularLocation>
</comment>
<keyword evidence="10" id="KW-0675">Receptor</keyword>